<evidence type="ECO:0000313" key="1">
    <source>
        <dbReference type="EMBL" id="GIM92159.1"/>
    </source>
</evidence>
<name>A0A919TDG6_9ACTN</name>
<reference evidence="1 2" key="1">
    <citation type="submission" date="2021-03" db="EMBL/GenBank/DDBJ databases">
        <title>Whole genome shotgun sequence of Actinoplanes toevensis NBRC 105298.</title>
        <authorList>
            <person name="Komaki H."/>
            <person name="Tamura T."/>
        </authorList>
    </citation>
    <scope>NUCLEOTIDE SEQUENCE [LARGE SCALE GENOMIC DNA]</scope>
    <source>
        <strain evidence="1 2">NBRC 105298</strain>
    </source>
</reference>
<keyword evidence="2" id="KW-1185">Reference proteome</keyword>
<gene>
    <name evidence="1" type="ORF">Ato02nite_039520</name>
</gene>
<dbReference type="Proteomes" id="UP000677082">
    <property type="component" value="Unassembled WGS sequence"/>
</dbReference>
<dbReference type="AlphaFoldDB" id="A0A919TDG6"/>
<proteinExistence type="predicted"/>
<accession>A0A919TDG6</accession>
<protein>
    <submittedName>
        <fullName evidence="1">Uncharacterized protein</fullName>
    </submittedName>
</protein>
<organism evidence="1 2">
    <name type="scientific">Paractinoplanes toevensis</name>
    <dbReference type="NCBI Taxonomy" id="571911"/>
    <lineage>
        <taxon>Bacteria</taxon>
        <taxon>Bacillati</taxon>
        <taxon>Actinomycetota</taxon>
        <taxon>Actinomycetes</taxon>
        <taxon>Micromonosporales</taxon>
        <taxon>Micromonosporaceae</taxon>
        <taxon>Paractinoplanes</taxon>
    </lineage>
</organism>
<comment type="caution">
    <text evidence="1">The sequence shown here is derived from an EMBL/GenBank/DDBJ whole genome shotgun (WGS) entry which is preliminary data.</text>
</comment>
<evidence type="ECO:0000313" key="2">
    <source>
        <dbReference type="Proteomes" id="UP000677082"/>
    </source>
</evidence>
<sequence>MVNGALYRYFRGTDDPAAVSRSTEDSAAWADVYAGLPAGTYPHIAACAGRSDGHVRVGLRRCAGVFP</sequence>
<dbReference type="EMBL" id="BOQN01000052">
    <property type="protein sequence ID" value="GIM92159.1"/>
    <property type="molecule type" value="Genomic_DNA"/>
</dbReference>